<dbReference type="VEuPathDB" id="TrichDB:TRFO_30087"/>
<keyword evidence="3" id="KW-1185">Reference proteome</keyword>
<dbReference type="GeneID" id="94841853"/>
<protein>
    <submittedName>
        <fullName evidence="2">Uncharacterized protein</fullName>
    </submittedName>
</protein>
<name>A0A1J4JVG8_9EUKA</name>
<comment type="caution">
    <text evidence="2">The sequence shown here is derived from an EMBL/GenBank/DDBJ whole genome shotgun (WGS) entry which is preliminary data.</text>
</comment>
<dbReference type="RefSeq" id="XP_068355858.1">
    <property type="nucleotide sequence ID" value="XM_068507149.1"/>
</dbReference>
<dbReference type="EMBL" id="MLAK01000855">
    <property type="protein sequence ID" value="OHT02722.1"/>
    <property type="molecule type" value="Genomic_DNA"/>
</dbReference>
<evidence type="ECO:0000256" key="1">
    <source>
        <dbReference type="SAM" id="Coils"/>
    </source>
</evidence>
<dbReference type="Proteomes" id="UP000179807">
    <property type="component" value="Unassembled WGS sequence"/>
</dbReference>
<accession>A0A1J4JVG8</accession>
<reference evidence="2" key="1">
    <citation type="submission" date="2016-10" db="EMBL/GenBank/DDBJ databases">
        <authorList>
            <person name="Benchimol M."/>
            <person name="Almeida L.G."/>
            <person name="Vasconcelos A.T."/>
            <person name="Perreira-Neves A."/>
            <person name="Rosa I.A."/>
            <person name="Tasca T."/>
            <person name="Bogo M.R."/>
            <person name="de Souza W."/>
        </authorList>
    </citation>
    <scope>NUCLEOTIDE SEQUENCE [LARGE SCALE GENOMIC DNA]</scope>
    <source>
        <strain evidence="2">K</strain>
    </source>
</reference>
<organism evidence="2 3">
    <name type="scientific">Tritrichomonas foetus</name>
    <dbReference type="NCBI Taxonomy" id="1144522"/>
    <lineage>
        <taxon>Eukaryota</taxon>
        <taxon>Metamonada</taxon>
        <taxon>Parabasalia</taxon>
        <taxon>Tritrichomonadida</taxon>
        <taxon>Tritrichomonadidae</taxon>
        <taxon>Tritrichomonas</taxon>
    </lineage>
</organism>
<gene>
    <name evidence="2" type="ORF">TRFO_30087</name>
</gene>
<keyword evidence="1" id="KW-0175">Coiled coil</keyword>
<evidence type="ECO:0000313" key="3">
    <source>
        <dbReference type="Proteomes" id="UP000179807"/>
    </source>
</evidence>
<evidence type="ECO:0000313" key="2">
    <source>
        <dbReference type="EMBL" id="OHT02722.1"/>
    </source>
</evidence>
<sequence>MNSTEESDCKAIEENYLQKYLFKENILNRQQLNDIEQYTSVLLHEQENDNNFEILERSIELDDNINSHDEIIEPNVEIIKLYEDQFLNQSEPEFKFDNEEYIKDEEVRSTKSDAEEYLMTLDDLESLLIGSSKLEDNLEKEVRTKDKELLTFDLCSEEAVKIQEADNSNIQIEFTYFSQIEEINDHERDYLKKQKRYLRCKHNTDIKDYEVQFSTESRAAEIKYLIQQTFDDDNIQKYTQLDDNESLFLRNARIEEELDKQSVVMSRSIKLYDEGELETILPEYFPLWRMYNGEASLVDDTSDVFDKQKIIDQNEIINEKKNIFTDRQNSDDRNQQHEIEFSKRAITEMIHDSEIEFCSKKYKEQSIIENGNLNESELFEFLKYQQIESLEEEELIHDNERQFINAMRKINWPFEVTEIINSEEKQFYYSYAHDLINYEEKIKDKEFDNIQFLKEEMKKDEENLKLMDRTNITKARIEGILKNHELYKTKHYREEMDILEKSDDKDINATSTPFLANIVSFANQFIKKSRANVDAEAIHAITVQRRVLKKAIQKHKRQSIEIDSPEDIPELSTSDQINTEFLNSKLAMISNQALYILTQVSMARIEYIDSHNFHKENEKMINDKTIEIEPFIKFNLCQQIDSYNDSLSLSSYIDKINPDELYNQQIIIQILMDKVTEIELIRTIVDISQDTTAASLVLIKELIEKLTSTKLLDDIILFNKDDLLNIQSRIDEQNGKLVIQNNILDAQQKVYIEYNIDSQSDEYKEAIEKQPFSVEEIEASQIQVQSLSETKDSNSLVEYYRGKPITVVLRSLAVIKLLLRNVNPLKQCNVVERATKLNINYLAVLKSNVKLALPILDESFHNREITNPEMLNRSLKEIVNSYSNVSFSEEHKNLLSNLEIVKLTEMAQNNKYNDIIDMIYIVFILDGVLEQNSIPSTPLLDILSIIANAIENEQLDTIFYGLLLLQNAYLRCCLSESMSLTDVNIPLLQTSYEIFDNDIRNYIKSCLIHSTTANDEQDTLQSLFDQLMLLRVQVVDIIRQLSTPLKQKVSWIQNHDDAENLISQILRDYEISSTTIPIKTNEIMEQICKSEAAIITLFNVTHCNTISFLNHFVESFSTSISVLNTLLEHSENSITKARSLRSIKRLISRFYDIQSYIEDNLVAEENKDNLETSIMNEKLEKAKISYLSTINHIIFSLISFLYSLSTTKVHEIVEDAAILANKQITEKLRILSDCSCELLQFNRNKEYGINFQNSTRDFVSNMNNYLNFITSVHSLELSNQCVNETKISGTLLFSMVNNMLLLTTIKPKIIDLENERRLKLISLPSVPEAKDIAAYDVNNKHVKPSSNVFLTIFNKLNDNVKDDKDNQDNQVGDQIEKENKCEIEIQNNEISYISNDDLVDMILESREALVDFIQQILLMSSILFNMDNKTTLVHYADALCKGFNKIIKYHKKNLIALDCDFGQRTFIASEIVNNVQKALEVSQKVADIAEKEEKAQSEQESRYLRSFVPLCDALKSINETAQKSDIIPNSNMKVIAMGLLRDTYVFGSKIQEYFLLIRKSPHVIADSYLYEIADYEIKVMNQLSAKFSEIIDQQNENSSSILVEQAKNLLEPKEKFKTELANLTKQKMSPKETEVSQNLMSAFNKLSKCLGEAEKHISQMTGLRRNLSRNSSLARFKEAGKTEDGKSRLLTTLELNANVIKARIKLERALKKLEEIENSP</sequence>
<proteinExistence type="predicted"/>
<feature type="coiled-coil region" evidence="1">
    <location>
        <begin position="443"/>
        <end position="470"/>
    </location>
</feature>